<evidence type="ECO:0000256" key="2">
    <source>
        <dbReference type="SAM" id="Phobius"/>
    </source>
</evidence>
<feature type="transmembrane region" description="Helical" evidence="2">
    <location>
        <begin position="161"/>
        <end position="180"/>
    </location>
</feature>
<feature type="compositionally biased region" description="Basic and acidic residues" evidence="1">
    <location>
        <begin position="499"/>
        <end position="554"/>
    </location>
</feature>
<dbReference type="OrthoDB" id="434126at2759"/>
<keyword evidence="2" id="KW-1133">Transmembrane helix</keyword>
<feature type="compositionally biased region" description="Basic and acidic residues" evidence="1">
    <location>
        <begin position="619"/>
        <end position="628"/>
    </location>
</feature>
<feature type="region of interest" description="Disordered" evidence="1">
    <location>
        <begin position="460"/>
        <end position="628"/>
    </location>
</feature>
<accession>U6L748</accession>
<feature type="transmembrane region" description="Helical" evidence="2">
    <location>
        <begin position="132"/>
        <end position="154"/>
    </location>
</feature>
<dbReference type="PANTHER" id="PTHR14463">
    <property type="entry name" value="LIPASE MATURATION FACTOR"/>
    <property type="match status" value="1"/>
</dbReference>
<dbReference type="Proteomes" id="UP000030747">
    <property type="component" value="Unassembled WGS sequence"/>
</dbReference>
<dbReference type="GeneID" id="25254735"/>
<dbReference type="EMBL" id="HG677946">
    <property type="protein sequence ID" value="CDJ45023.1"/>
    <property type="molecule type" value="Genomic_DNA"/>
</dbReference>
<dbReference type="PANTHER" id="PTHR14463:SF10">
    <property type="entry name" value="LIPASE MATURATION FACTOR 1"/>
    <property type="match status" value="1"/>
</dbReference>
<feature type="transmembrane region" description="Helical" evidence="2">
    <location>
        <begin position="186"/>
        <end position="204"/>
    </location>
</feature>
<evidence type="ECO:0000313" key="5">
    <source>
        <dbReference type="Proteomes" id="UP000030747"/>
    </source>
</evidence>
<reference evidence="4" key="2">
    <citation type="submission" date="2013-10" db="EMBL/GenBank/DDBJ databases">
        <authorList>
            <person name="Aslett M."/>
        </authorList>
    </citation>
    <scope>NUCLEOTIDE SEQUENCE [LARGE SCALE GENOMIC DNA]</scope>
    <source>
        <strain evidence="4">Houghton</strain>
    </source>
</reference>
<dbReference type="AlphaFoldDB" id="U6L748"/>
<feature type="compositionally biased region" description="Basic and acidic residues" evidence="1">
    <location>
        <begin position="561"/>
        <end position="611"/>
    </location>
</feature>
<protein>
    <submittedName>
        <fullName evidence="4">Rhoptry protein, putative</fullName>
    </submittedName>
</protein>
<keyword evidence="5" id="KW-1185">Reference proteome</keyword>
<feature type="region of interest" description="Disordered" evidence="1">
    <location>
        <begin position="1"/>
        <end position="69"/>
    </location>
</feature>
<feature type="transmembrane region" description="Helical" evidence="2">
    <location>
        <begin position="216"/>
        <end position="234"/>
    </location>
</feature>
<feature type="domain" description="Lipase maturation factor 1/2 C-terminal" evidence="3">
    <location>
        <begin position="253"/>
        <end position="391"/>
    </location>
</feature>
<proteinExistence type="predicted"/>
<dbReference type="Pfam" id="PF25179">
    <property type="entry name" value="LMF1_C"/>
    <property type="match status" value="1"/>
</dbReference>
<reference evidence="4" key="1">
    <citation type="submission" date="2013-10" db="EMBL/GenBank/DDBJ databases">
        <title>Genomic analysis of the causative agents of coccidiosis in chickens.</title>
        <authorList>
            <person name="Reid A.J."/>
            <person name="Blake D."/>
            <person name="Billington K."/>
            <person name="Browne H."/>
            <person name="Dunn M."/>
            <person name="Hung S."/>
            <person name="Kawahara F."/>
            <person name="Miranda-Saavedra D."/>
            <person name="Mourier T."/>
            <person name="Nagra H."/>
            <person name="Otto T.D."/>
            <person name="Rawlings N."/>
            <person name="Sanchez A."/>
            <person name="Sanders M."/>
            <person name="Subramaniam C."/>
            <person name="Tay Y."/>
            <person name="Dear P."/>
            <person name="Doerig C."/>
            <person name="Gruber A."/>
            <person name="Parkinson J."/>
            <person name="Shirley M."/>
            <person name="Wan K.L."/>
            <person name="Berriman M."/>
            <person name="Tomley F."/>
            <person name="Pain A."/>
        </authorList>
    </citation>
    <scope>NUCLEOTIDE SEQUENCE [LARGE SCALE GENOMIC DNA]</scope>
    <source>
        <strain evidence="4">Houghton</strain>
    </source>
</reference>
<feature type="compositionally biased region" description="Acidic residues" evidence="1">
    <location>
        <begin position="33"/>
        <end position="48"/>
    </location>
</feature>
<dbReference type="InterPro" id="IPR057433">
    <property type="entry name" value="LMF1/2_C"/>
</dbReference>
<sequence>MPKLTTGVAGRWSFPLTQGWPLDKETTTNKDRDEDEERDTPQAIDEEAQTLLEKQPREGADGSGASTARPRSCCCYYWPDVVEWLEARRLPRGSVDSMQRHLATHWWQSLVEGLVSAAVLWCSWLVATPDTYAVWAVLCLFFLALLQASFSAFVTRTTTSFVFTELVLSVATLVSFSNMFTYGPEVWSVWLTSCLVTILAIFSFSTLRNAALVTKLHIEVLLLTLLIVLSIPVVQNLLSPQQVTDASFEPFQVLNTYGALGKIQKERYELVVQGTDDEKLTIDTKWQNYEFQCKPTSLHKAPCYSGPYHHRLDWLMRLVALEEKQSALSHHEWFPKFLSALLKNNSYVTGLLRHNPFREEPPTHIRVLRAEYHFTKRKSEGLIFSNGPWWEIRRGSTKVFMEPHEVPGAQSHLQKVLAERAERRRVAEAAAAAAAAARRRREEEEELWRRVVEAKRAAEKLKRQQEEQQKREKERREVEEKERREAAAKAQAAAAEAQRATEEAERKTAEEKKRKEEEAEAARKAQQEAAAKAEAERRAVELENQKEKERRQEAQRQQQEAAEKQRHVEKLAKAGELQRQREEEKRRHELAAEEAERRRKQEAQRQKEEQQRQQQLAERQAKLEEEQKQKMERIQQLLISITKQVPGGVPLREAARLSRKTLHRAAAAMLKSE</sequence>
<keyword evidence="2" id="KW-0812">Transmembrane</keyword>
<feature type="compositionally biased region" description="Basic and acidic residues" evidence="1">
    <location>
        <begin position="22"/>
        <end position="32"/>
    </location>
</feature>
<keyword evidence="2" id="KW-0472">Membrane</keyword>
<dbReference type="VEuPathDB" id="ToxoDB:ETH_00028210"/>
<dbReference type="GO" id="GO:0005789">
    <property type="term" value="C:endoplasmic reticulum membrane"/>
    <property type="evidence" value="ECO:0007669"/>
    <property type="project" value="TreeGrafter"/>
</dbReference>
<organism evidence="4 5">
    <name type="scientific">Eimeria tenella</name>
    <name type="common">Coccidian parasite</name>
    <dbReference type="NCBI Taxonomy" id="5802"/>
    <lineage>
        <taxon>Eukaryota</taxon>
        <taxon>Sar</taxon>
        <taxon>Alveolata</taxon>
        <taxon>Apicomplexa</taxon>
        <taxon>Conoidasida</taxon>
        <taxon>Coccidia</taxon>
        <taxon>Eucoccidiorida</taxon>
        <taxon>Eimeriorina</taxon>
        <taxon>Eimeriidae</taxon>
        <taxon>Eimeria</taxon>
    </lineage>
</organism>
<evidence type="ECO:0000259" key="3">
    <source>
        <dbReference type="Pfam" id="PF25179"/>
    </source>
</evidence>
<gene>
    <name evidence="4" type="ORF">ETH_00028210</name>
</gene>
<dbReference type="RefSeq" id="XP_013235770.1">
    <property type="nucleotide sequence ID" value="XM_013380316.1"/>
</dbReference>
<dbReference type="OMA" id="NGPWWEI"/>
<evidence type="ECO:0000256" key="1">
    <source>
        <dbReference type="SAM" id="MobiDB-lite"/>
    </source>
</evidence>
<feature type="compositionally biased region" description="Low complexity" evidence="1">
    <location>
        <begin position="488"/>
        <end position="498"/>
    </location>
</feature>
<evidence type="ECO:0000313" key="4">
    <source>
        <dbReference type="EMBL" id="CDJ45023.1"/>
    </source>
</evidence>
<name>U6L748_EIMTE</name>
<feature type="compositionally biased region" description="Basic and acidic residues" evidence="1">
    <location>
        <begin position="460"/>
        <end position="487"/>
    </location>
</feature>
<dbReference type="InterPro" id="IPR009613">
    <property type="entry name" value="LMF"/>
</dbReference>
<dbReference type="VEuPathDB" id="ToxoDB:ETH2_1061600"/>
<dbReference type="GO" id="GO:0051604">
    <property type="term" value="P:protein maturation"/>
    <property type="evidence" value="ECO:0007669"/>
    <property type="project" value="InterPro"/>
</dbReference>
<feature type="transmembrane region" description="Helical" evidence="2">
    <location>
        <begin position="106"/>
        <end position="126"/>
    </location>
</feature>